<dbReference type="EMBL" id="JAHYIQ010000032">
    <property type="protein sequence ID" value="KAK1120254.1"/>
    <property type="molecule type" value="Genomic_DNA"/>
</dbReference>
<comment type="caution">
    <text evidence="3">The sequence shown here is derived from an EMBL/GenBank/DDBJ whole genome shotgun (WGS) entry which is preliminary data.</text>
</comment>
<reference evidence="3" key="1">
    <citation type="submission" date="2021-10" db="EMBL/GenBank/DDBJ databases">
        <title>Melipona bicolor Genome sequencing and assembly.</title>
        <authorList>
            <person name="Araujo N.S."/>
            <person name="Arias M.C."/>
        </authorList>
    </citation>
    <scope>NUCLEOTIDE SEQUENCE</scope>
    <source>
        <strain evidence="3">USP_2M_L1-L4_2017</strain>
        <tissue evidence="3">Whole body</tissue>
    </source>
</reference>
<keyword evidence="4" id="KW-1185">Reference proteome</keyword>
<feature type="compositionally biased region" description="Polar residues" evidence="2">
    <location>
        <begin position="13"/>
        <end position="22"/>
    </location>
</feature>
<protein>
    <submittedName>
        <fullName evidence="3">Uncharacterized protein</fullName>
    </submittedName>
</protein>
<dbReference type="Proteomes" id="UP001177670">
    <property type="component" value="Unassembled WGS sequence"/>
</dbReference>
<gene>
    <name evidence="3" type="ORF">K0M31_012616</name>
</gene>
<feature type="region of interest" description="Disordered" evidence="2">
    <location>
        <begin position="1"/>
        <end position="26"/>
    </location>
</feature>
<keyword evidence="1" id="KW-0175">Coiled coil</keyword>
<evidence type="ECO:0000313" key="4">
    <source>
        <dbReference type="Proteomes" id="UP001177670"/>
    </source>
</evidence>
<evidence type="ECO:0000313" key="3">
    <source>
        <dbReference type="EMBL" id="KAK1120254.1"/>
    </source>
</evidence>
<name>A0AA40FJQ6_9HYME</name>
<proteinExistence type="predicted"/>
<accession>A0AA40FJQ6</accession>
<evidence type="ECO:0000256" key="2">
    <source>
        <dbReference type="SAM" id="MobiDB-lite"/>
    </source>
</evidence>
<sequence length="135" mass="16385">MKKGWRRRDQKDNTGNGLQQQKMIKGSRDVGKKFGVEMKNLKNEIKKKMRKMEERMMEERRKIVEKMSELEEWMREKEKVVERILERIGEKVELESISRIIGRNDMIIVKTGSIEQKRGIMRYKLKEEKERLEDD</sequence>
<evidence type="ECO:0000256" key="1">
    <source>
        <dbReference type="SAM" id="Coils"/>
    </source>
</evidence>
<feature type="coiled-coil region" evidence="1">
    <location>
        <begin position="35"/>
        <end position="83"/>
    </location>
</feature>
<organism evidence="3 4">
    <name type="scientific">Melipona bicolor</name>
    <dbReference type="NCBI Taxonomy" id="60889"/>
    <lineage>
        <taxon>Eukaryota</taxon>
        <taxon>Metazoa</taxon>
        <taxon>Ecdysozoa</taxon>
        <taxon>Arthropoda</taxon>
        <taxon>Hexapoda</taxon>
        <taxon>Insecta</taxon>
        <taxon>Pterygota</taxon>
        <taxon>Neoptera</taxon>
        <taxon>Endopterygota</taxon>
        <taxon>Hymenoptera</taxon>
        <taxon>Apocrita</taxon>
        <taxon>Aculeata</taxon>
        <taxon>Apoidea</taxon>
        <taxon>Anthophila</taxon>
        <taxon>Apidae</taxon>
        <taxon>Melipona</taxon>
    </lineage>
</organism>
<dbReference type="AlphaFoldDB" id="A0AA40FJQ6"/>